<sequence>MYLWTLTFEWSANISSSCSQPAGAGLLTDSWEPRRAAAKQLRERLNAPLCVRVTPVPSHRHSVVKGNVWSHANVSHPKVVCLDGRAYTAINASPTQAVCMALAESRGSACATSTGAATFVIKVIFLFHTGTGPKKPKYHWESALFF</sequence>
<keyword evidence="2" id="KW-1185">Reference proteome</keyword>
<evidence type="ECO:0000313" key="2">
    <source>
        <dbReference type="Proteomes" id="UP001482620"/>
    </source>
</evidence>
<accession>A0ABV0TPU2</accession>
<gene>
    <name evidence="1" type="ORF">ILYODFUR_036502</name>
</gene>
<name>A0ABV0TPU2_9TELE</name>
<proteinExistence type="predicted"/>
<organism evidence="1 2">
    <name type="scientific">Ilyodon furcidens</name>
    <name type="common">goldbreast splitfin</name>
    <dbReference type="NCBI Taxonomy" id="33524"/>
    <lineage>
        <taxon>Eukaryota</taxon>
        <taxon>Metazoa</taxon>
        <taxon>Chordata</taxon>
        <taxon>Craniata</taxon>
        <taxon>Vertebrata</taxon>
        <taxon>Euteleostomi</taxon>
        <taxon>Actinopterygii</taxon>
        <taxon>Neopterygii</taxon>
        <taxon>Teleostei</taxon>
        <taxon>Neoteleostei</taxon>
        <taxon>Acanthomorphata</taxon>
        <taxon>Ovalentaria</taxon>
        <taxon>Atherinomorphae</taxon>
        <taxon>Cyprinodontiformes</taxon>
        <taxon>Goodeidae</taxon>
        <taxon>Ilyodon</taxon>
    </lineage>
</organism>
<protein>
    <submittedName>
        <fullName evidence="1">Uncharacterized protein</fullName>
    </submittedName>
</protein>
<dbReference type="Proteomes" id="UP001482620">
    <property type="component" value="Unassembled WGS sequence"/>
</dbReference>
<evidence type="ECO:0000313" key="1">
    <source>
        <dbReference type="EMBL" id="MEQ2234934.1"/>
    </source>
</evidence>
<comment type="caution">
    <text evidence="1">The sequence shown here is derived from an EMBL/GenBank/DDBJ whole genome shotgun (WGS) entry which is preliminary data.</text>
</comment>
<reference evidence="1 2" key="1">
    <citation type="submission" date="2021-06" db="EMBL/GenBank/DDBJ databases">
        <authorList>
            <person name="Palmer J.M."/>
        </authorList>
    </citation>
    <scope>NUCLEOTIDE SEQUENCE [LARGE SCALE GENOMIC DNA]</scope>
    <source>
        <strain evidence="2">if_2019</strain>
        <tissue evidence="1">Muscle</tissue>
    </source>
</reference>
<dbReference type="EMBL" id="JAHRIQ010042221">
    <property type="protein sequence ID" value="MEQ2234934.1"/>
    <property type="molecule type" value="Genomic_DNA"/>
</dbReference>